<accession>A0A974HQZ1</accession>
<dbReference type="AlphaFoldDB" id="A0A974HQZ1"/>
<dbReference type="Proteomes" id="UP000694892">
    <property type="component" value="Chromosome 3S"/>
</dbReference>
<dbReference type="EMBL" id="CM004471">
    <property type="protein sequence ID" value="OCT87094.1"/>
    <property type="molecule type" value="Genomic_DNA"/>
</dbReference>
<gene>
    <name evidence="1" type="ORF">XELAEV_18020789mg</name>
</gene>
<name>A0A974HQZ1_XENLA</name>
<evidence type="ECO:0000313" key="2">
    <source>
        <dbReference type="Proteomes" id="UP000694892"/>
    </source>
</evidence>
<protein>
    <submittedName>
        <fullName evidence="1">Uncharacterized protein</fullName>
    </submittedName>
</protein>
<proteinExistence type="predicted"/>
<evidence type="ECO:0000313" key="1">
    <source>
        <dbReference type="EMBL" id="OCT87094.1"/>
    </source>
</evidence>
<organism evidence="1 2">
    <name type="scientific">Xenopus laevis</name>
    <name type="common">African clawed frog</name>
    <dbReference type="NCBI Taxonomy" id="8355"/>
    <lineage>
        <taxon>Eukaryota</taxon>
        <taxon>Metazoa</taxon>
        <taxon>Chordata</taxon>
        <taxon>Craniata</taxon>
        <taxon>Vertebrata</taxon>
        <taxon>Euteleostomi</taxon>
        <taxon>Amphibia</taxon>
        <taxon>Batrachia</taxon>
        <taxon>Anura</taxon>
        <taxon>Pipoidea</taxon>
        <taxon>Pipidae</taxon>
        <taxon>Xenopodinae</taxon>
        <taxon>Xenopus</taxon>
        <taxon>Xenopus</taxon>
    </lineage>
</organism>
<reference evidence="2" key="1">
    <citation type="journal article" date="2016" name="Nature">
        <title>Genome evolution in the allotetraploid frog Xenopus laevis.</title>
        <authorList>
            <person name="Session A.M."/>
            <person name="Uno Y."/>
            <person name="Kwon T."/>
            <person name="Chapman J.A."/>
            <person name="Toyoda A."/>
            <person name="Takahashi S."/>
            <person name="Fukui A."/>
            <person name="Hikosaka A."/>
            <person name="Suzuki A."/>
            <person name="Kondo M."/>
            <person name="van Heeringen S.J."/>
            <person name="Quigley I."/>
            <person name="Heinz S."/>
            <person name="Ogino H."/>
            <person name="Ochi H."/>
            <person name="Hellsten U."/>
            <person name="Lyons J.B."/>
            <person name="Simakov O."/>
            <person name="Putnam N."/>
            <person name="Stites J."/>
            <person name="Kuroki Y."/>
            <person name="Tanaka T."/>
            <person name="Michiue T."/>
            <person name="Watanabe M."/>
            <person name="Bogdanovic O."/>
            <person name="Lister R."/>
            <person name="Georgiou G."/>
            <person name="Paranjpe S.S."/>
            <person name="van Kruijsbergen I."/>
            <person name="Shu S."/>
            <person name="Carlson J."/>
            <person name="Kinoshita T."/>
            <person name="Ohta Y."/>
            <person name="Mawaribuchi S."/>
            <person name="Jenkins J."/>
            <person name="Grimwood J."/>
            <person name="Schmutz J."/>
            <person name="Mitros T."/>
            <person name="Mozaffari S.V."/>
            <person name="Suzuki Y."/>
            <person name="Haramoto Y."/>
            <person name="Yamamoto T.S."/>
            <person name="Takagi C."/>
            <person name="Heald R."/>
            <person name="Miller K."/>
            <person name="Haudenschild C."/>
            <person name="Kitzman J."/>
            <person name="Nakayama T."/>
            <person name="Izutsu Y."/>
            <person name="Robert J."/>
            <person name="Fortriede J."/>
            <person name="Burns K."/>
            <person name="Lotay V."/>
            <person name="Karimi K."/>
            <person name="Yasuoka Y."/>
            <person name="Dichmann D.S."/>
            <person name="Flajnik M.F."/>
            <person name="Houston D.W."/>
            <person name="Shendure J."/>
            <person name="DuPasquier L."/>
            <person name="Vize P.D."/>
            <person name="Zorn A.M."/>
            <person name="Ito M."/>
            <person name="Marcotte E.M."/>
            <person name="Wallingford J.B."/>
            <person name="Ito Y."/>
            <person name="Asashima M."/>
            <person name="Ueno N."/>
            <person name="Matsuda Y."/>
            <person name="Veenstra G.J."/>
            <person name="Fujiyama A."/>
            <person name="Harland R.M."/>
            <person name="Taira M."/>
            <person name="Rokhsar D.S."/>
        </authorList>
    </citation>
    <scope>NUCLEOTIDE SEQUENCE [LARGE SCALE GENOMIC DNA]</scope>
    <source>
        <strain evidence="2">J</strain>
    </source>
</reference>
<sequence length="83" mass="9616">MRCRRAPHWLHKGCRKVEEGSASIPALQNRCRYLLLLLRCCRWVCVQCRTSVECCVRAAIVFLIFAWSPAAARRGATWRGMEH</sequence>